<accession>A0A2K3DLH2</accession>
<feature type="region of interest" description="Disordered" evidence="1">
    <location>
        <begin position="65"/>
        <end position="92"/>
    </location>
</feature>
<dbReference type="PRINTS" id="PR01217">
    <property type="entry name" value="PRICHEXTENSN"/>
</dbReference>
<feature type="compositionally biased region" description="Pro residues" evidence="1">
    <location>
        <begin position="518"/>
        <end position="589"/>
    </location>
</feature>
<dbReference type="Proteomes" id="UP000006906">
    <property type="component" value="Chromosome 7"/>
</dbReference>
<reference evidence="4 5" key="1">
    <citation type="journal article" date="2007" name="Science">
        <title>The Chlamydomonas genome reveals the evolution of key animal and plant functions.</title>
        <authorList>
            <person name="Merchant S.S."/>
            <person name="Prochnik S.E."/>
            <person name="Vallon O."/>
            <person name="Harris E.H."/>
            <person name="Karpowicz S.J."/>
            <person name="Witman G.B."/>
            <person name="Terry A."/>
            <person name="Salamov A."/>
            <person name="Fritz-Laylin L.K."/>
            <person name="Marechal-Drouard L."/>
            <person name="Marshall W.F."/>
            <person name="Qu L.H."/>
            <person name="Nelson D.R."/>
            <person name="Sanderfoot A.A."/>
            <person name="Spalding M.H."/>
            <person name="Kapitonov V.V."/>
            <person name="Ren Q."/>
            <person name="Ferris P."/>
            <person name="Lindquist E."/>
            <person name="Shapiro H."/>
            <person name="Lucas S.M."/>
            <person name="Grimwood J."/>
            <person name="Schmutz J."/>
            <person name="Cardol P."/>
            <person name="Cerutti H."/>
            <person name="Chanfreau G."/>
            <person name="Chen C.L."/>
            <person name="Cognat V."/>
            <person name="Croft M.T."/>
            <person name="Dent R."/>
            <person name="Dutcher S."/>
            <person name="Fernandez E."/>
            <person name="Fukuzawa H."/>
            <person name="Gonzalez-Ballester D."/>
            <person name="Gonzalez-Halphen D."/>
            <person name="Hallmann A."/>
            <person name="Hanikenne M."/>
            <person name="Hippler M."/>
            <person name="Inwood W."/>
            <person name="Jabbari K."/>
            <person name="Kalanon M."/>
            <person name="Kuras R."/>
            <person name="Lefebvre P.A."/>
            <person name="Lemaire S.D."/>
            <person name="Lobanov A.V."/>
            <person name="Lohr M."/>
            <person name="Manuell A."/>
            <person name="Meier I."/>
            <person name="Mets L."/>
            <person name="Mittag M."/>
            <person name="Mittelmeier T."/>
            <person name="Moroney J.V."/>
            <person name="Moseley J."/>
            <person name="Napoli C."/>
            <person name="Nedelcu A.M."/>
            <person name="Niyogi K."/>
            <person name="Novoselov S.V."/>
            <person name="Paulsen I.T."/>
            <person name="Pazour G."/>
            <person name="Purton S."/>
            <person name="Ral J.P."/>
            <person name="Riano-Pachon D.M."/>
            <person name="Riekhof W."/>
            <person name="Rymarquis L."/>
            <person name="Schroda M."/>
            <person name="Stern D."/>
            <person name="Umen J."/>
            <person name="Willows R."/>
            <person name="Wilson N."/>
            <person name="Zimmer S.L."/>
            <person name="Allmer J."/>
            <person name="Balk J."/>
            <person name="Bisova K."/>
            <person name="Chen C.J."/>
            <person name="Elias M."/>
            <person name="Gendler K."/>
            <person name="Hauser C."/>
            <person name="Lamb M.R."/>
            <person name="Ledford H."/>
            <person name="Long J.C."/>
            <person name="Minagawa J."/>
            <person name="Page M.D."/>
            <person name="Pan J."/>
            <person name="Pootakham W."/>
            <person name="Roje S."/>
            <person name="Rose A."/>
            <person name="Stahlberg E."/>
            <person name="Terauchi A.M."/>
            <person name="Yang P."/>
            <person name="Ball S."/>
            <person name="Bowler C."/>
            <person name="Dieckmann C.L."/>
            <person name="Gladyshev V.N."/>
            <person name="Green P."/>
            <person name="Jorgensen R."/>
            <person name="Mayfield S."/>
            <person name="Mueller-Roeber B."/>
            <person name="Rajamani S."/>
            <person name="Sayre R.T."/>
            <person name="Brokstein P."/>
            <person name="Dubchak I."/>
            <person name="Goodstein D."/>
            <person name="Hornick L."/>
            <person name="Huang Y.W."/>
            <person name="Jhaveri J."/>
            <person name="Luo Y."/>
            <person name="Martinez D."/>
            <person name="Ngau W.C."/>
            <person name="Otillar B."/>
            <person name="Poliakov A."/>
            <person name="Porter A."/>
            <person name="Szajkowski L."/>
            <person name="Werner G."/>
            <person name="Zhou K."/>
            <person name="Grigoriev I.V."/>
            <person name="Rokhsar D.S."/>
            <person name="Grossman A.R."/>
        </authorList>
    </citation>
    <scope>NUCLEOTIDE SEQUENCE [LARGE SCALE GENOMIC DNA]</scope>
    <source>
        <strain evidence="5">CC-503</strain>
    </source>
</reference>
<keyword evidence="2" id="KW-0732">Signal</keyword>
<gene>
    <name evidence="4" type="ORF">CHLRE_07g353600v5</name>
</gene>
<dbReference type="Pfam" id="PF05548">
    <property type="entry name" value="Peptidase_M11"/>
    <property type="match status" value="1"/>
</dbReference>
<evidence type="ECO:0000313" key="4">
    <source>
        <dbReference type="EMBL" id="PNW81382.1"/>
    </source>
</evidence>
<feature type="compositionally biased region" description="Low complexity" evidence="1">
    <location>
        <begin position="628"/>
        <end position="642"/>
    </location>
</feature>
<feature type="signal peptide" evidence="2">
    <location>
        <begin position="1"/>
        <end position="28"/>
    </location>
</feature>
<keyword evidence="5" id="KW-1185">Reference proteome</keyword>
<dbReference type="GeneID" id="5727589"/>
<name>A0A2K3DLH2_CHLRE</name>
<dbReference type="PANTHER" id="PTHR48148">
    <property type="entry name" value="KERATINOCYTE PROLINE-RICH PROTEIN"/>
    <property type="match status" value="1"/>
</dbReference>
<dbReference type="Gramene" id="PNW81382">
    <property type="protein sequence ID" value="PNW81382"/>
    <property type="gene ID" value="CHLRE_07g353600v5"/>
</dbReference>
<feature type="domain" description="Peptidase M11 gametolysin" evidence="3">
    <location>
        <begin position="156"/>
        <end position="466"/>
    </location>
</feature>
<dbReference type="PaxDb" id="3055-EDO97257"/>
<feature type="chain" id="PRO_5014383554" description="Peptidase M11 gametolysin domain-containing protein" evidence="2">
    <location>
        <begin position="29"/>
        <end position="642"/>
    </location>
</feature>
<protein>
    <recommendedName>
        <fullName evidence="3">Peptidase M11 gametolysin domain-containing protein</fullName>
    </recommendedName>
</protein>
<evidence type="ECO:0000313" key="5">
    <source>
        <dbReference type="Proteomes" id="UP000006906"/>
    </source>
</evidence>
<proteinExistence type="predicted"/>
<evidence type="ECO:0000256" key="1">
    <source>
        <dbReference type="SAM" id="MobiDB-lite"/>
    </source>
</evidence>
<dbReference type="InParanoid" id="A0A2K3DLH2"/>
<evidence type="ECO:0000256" key="2">
    <source>
        <dbReference type="SAM" id="SignalP"/>
    </source>
</evidence>
<dbReference type="EMBL" id="CM008968">
    <property type="protein sequence ID" value="PNW81382.1"/>
    <property type="molecule type" value="Genomic_DNA"/>
</dbReference>
<dbReference type="ExpressionAtlas" id="A0A2K3DLH2">
    <property type="expression patterns" value="baseline and differential"/>
</dbReference>
<dbReference type="InterPro" id="IPR008752">
    <property type="entry name" value="Peptidase_M11"/>
</dbReference>
<dbReference type="KEGG" id="cre:CHLRE_07g353600v5"/>
<sequence>MHKSAGSRRVSALLAASVLIIQVLGLLAQPGQDKKSFEGELTYVDYHDGTGDWALLDKAVRKFEPLGKGKKPPKKDKNNKDLQPGPGEALWPPLARPVHDHSDAQSAHCDCQWSASLAEGCTVDPTTGQCSFIDSADVTVLKPAYIPPATNVRQSLLVVIVDAPACGAAAASGATVSNLQSLYFGPNLDGKGGWAVRLENCSYGEVVWEPPTSGLTQFVTVTPSCSWPTATCDAYAMSNAANAAARAKLGDLVFYDFTHFHLVMAVPSACSWAGLATLGGGVGGGGQVWLNTNTWTQTFGTFQVPLQESIHNFVLYHGFASGIEYQDKTTFMGTGQACPSVTEKRWLGWASPITGADSLDEFALTPSAASGPFNLPASWTTGLGNHVRVKPTWASWYNNTNYGMNLYFEFRQAMLGDASMDVTYANKVVVHEILSYMDNDQVTYRSSDPRSNYITNVAPNTRTVLSSPSLGVPYSLVLYVGAQFGSQSEFVPMYICRFITADTECDTLANVLANAPKSSPPPPRPLTPPSPPSPPPPGASPPLPPTKPPSPSPPSPRPPSPRPPSPSPPKPPAPKPPSPRPPNPSPPPKNQKSPSAKPGERAPPLPPVRTRPRRRSPPPSRHPRTRSSDAADVPAPASSARR</sequence>
<dbReference type="PANTHER" id="PTHR48148:SF2">
    <property type="entry name" value="PA14 DOMAIN-CONTAINING PROTEIN"/>
    <property type="match status" value="1"/>
</dbReference>
<dbReference type="AlphaFoldDB" id="A0A2K3DLH2"/>
<feature type="region of interest" description="Disordered" evidence="1">
    <location>
        <begin position="513"/>
        <end position="642"/>
    </location>
</feature>
<organism evidence="4 5">
    <name type="scientific">Chlamydomonas reinhardtii</name>
    <name type="common">Chlamydomonas smithii</name>
    <dbReference type="NCBI Taxonomy" id="3055"/>
    <lineage>
        <taxon>Eukaryota</taxon>
        <taxon>Viridiplantae</taxon>
        <taxon>Chlorophyta</taxon>
        <taxon>core chlorophytes</taxon>
        <taxon>Chlorophyceae</taxon>
        <taxon>CS clade</taxon>
        <taxon>Chlamydomonadales</taxon>
        <taxon>Chlamydomonadaceae</taxon>
        <taxon>Chlamydomonas</taxon>
    </lineage>
</organism>
<evidence type="ECO:0000259" key="3">
    <source>
        <dbReference type="Pfam" id="PF05548"/>
    </source>
</evidence>
<feature type="compositionally biased region" description="Basic residues" evidence="1">
    <location>
        <begin position="610"/>
        <end position="625"/>
    </location>
</feature>
<dbReference type="OrthoDB" id="536446at2759"/>
<dbReference type="RefSeq" id="XP_042923177.1">
    <property type="nucleotide sequence ID" value="XM_043064609.1"/>
</dbReference>